<evidence type="ECO:0000313" key="2">
    <source>
        <dbReference type="EMBL" id="SLM92560.1"/>
    </source>
</evidence>
<feature type="domain" description="DUF6457" evidence="1">
    <location>
        <begin position="14"/>
        <end position="93"/>
    </location>
</feature>
<accession>A0A1X6X215</accession>
<name>A0A1X6X215_9MICO</name>
<dbReference type="InterPro" id="IPR045598">
    <property type="entry name" value="DUF6457"/>
</dbReference>
<dbReference type="OrthoDB" id="4735656at2"/>
<dbReference type="Pfam" id="PF20058">
    <property type="entry name" value="DUF6457"/>
    <property type="match status" value="1"/>
</dbReference>
<sequence>MSSRPPVTAQDDWTDVLAPWLARAEAELGLPAGAAQLDVDRIHETTGAVAHGVQRSMAPIASYLVGVAVGRGADLETACRAVEGLLAREAEATAS</sequence>
<dbReference type="AlphaFoldDB" id="A0A1X6X215"/>
<evidence type="ECO:0000313" key="3">
    <source>
        <dbReference type="Proteomes" id="UP000195981"/>
    </source>
</evidence>
<dbReference type="RefSeq" id="WP_087104347.1">
    <property type="nucleotide sequence ID" value="NZ_FWFG01000069.1"/>
</dbReference>
<dbReference type="EMBL" id="FWFG01000069">
    <property type="protein sequence ID" value="SLM92560.1"/>
    <property type="molecule type" value="Genomic_DNA"/>
</dbReference>
<reference evidence="2 3" key="1">
    <citation type="submission" date="2017-02" db="EMBL/GenBank/DDBJ databases">
        <authorList>
            <person name="Peterson S.W."/>
        </authorList>
    </citation>
    <scope>NUCLEOTIDE SEQUENCE [LARGE SCALE GENOMIC DNA]</scope>
    <source>
        <strain evidence="2 3">CIP104813</strain>
    </source>
</reference>
<dbReference type="Proteomes" id="UP000195981">
    <property type="component" value="Unassembled WGS sequence"/>
</dbReference>
<protein>
    <recommendedName>
        <fullName evidence="1">DUF6457 domain-containing protein</fullName>
    </recommendedName>
</protein>
<proteinExistence type="predicted"/>
<evidence type="ECO:0000259" key="1">
    <source>
        <dbReference type="Pfam" id="PF20058"/>
    </source>
</evidence>
<organism evidence="2 3">
    <name type="scientific">Brachybacterium nesterenkovii</name>
    <dbReference type="NCBI Taxonomy" id="47847"/>
    <lineage>
        <taxon>Bacteria</taxon>
        <taxon>Bacillati</taxon>
        <taxon>Actinomycetota</taxon>
        <taxon>Actinomycetes</taxon>
        <taxon>Micrococcales</taxon>
        <taxon>Dermabacteraceae</taxon>
        <taxon>Brachybacterium</taxon>
    </lineage>
</organism>
<keyword evidence="3" id="KW-1185">Reference proteome</keyword>
<gene>
    <name evidence="2" type="ORF">FM110_08490</name>
</gene>